<gene>
    <name evidence="1" type="ORF">MSG28_010187</name>
</gene>
<dbReference type="EMBL" id="CM046117">
    <property type="protein sequence ID" value="KAI8436700.1"/>
    <property type="molecule type" value="Genomic_DNA"/>
</dbReference>
<comment type="caution">
    <text evidence="1">The sequence shown here is derived from an EMBL/GenBank/DDBJ whole genome shotgun (WGS) entry which is preliminary data.</text>
</comment>
<organism evidence="1 2">
    <name type="scientific">Choristoneura fumiferana</name>
    <name type="common">Spruce budworm moth</name>
    <name type="synonym">Archips fumiferana</name>
    <dbReference type="NCBI Taxonomy" id="7141"/>
    <lineage>
        <taxon>Eukaryota</taxon>
        <taxon>Metazoa</taxon>
        <taxon>Ecdysozoa</taxon>
        <taxon>Arthropoda</taxon>
        <taxon>Hexapoda</taxon>
        <taxon>Insecta</taxon>
        <taxon>Pterygota</taxon>
        <taxon>Neoptera</taxon>
        <taxon>Endopterygota</taxon>
        <taxon>Lepidoptera</taxon>
        <taxon>Glossata</taxon>
        <taxon>Ditrysia</taxon>
        <taxon>Tortricoidea</taxon>
        <taxon>Tortricidae</taxon>
        <taxon>Tortricinae</taxon>
        <taxon>Choristoneura</taxon>
    </lineage>
</organism>
<proteinExistence type="predicted"/>
<evidence type="ECO:0000313" key="2">
    <source>
        <dbReference type="Proteomes" id="UP001064048"/>
    </source>
</evidence>
<dbReference type="Proteomes" id="UP001064048">
    <property type="component" value="Chromosome 17"/>
</dbReference>
<evidence type="ECO:0000313" key="1">
    <source>
        <dbReference type="EMBL" id="KAI8436700.1"/>
    </source>
</evidence>
<name>A0ACC0KK94_CHOFU</name>
<accession>A0ACC0KK94</accession>
<sequence>MKRVKVRECADRPTQIQASAENQVGSGFPPARVGARLGVAPARRALPAALAAAPPPPRAPAPRPKLIHTEETVRPRTKQVRGRRPPRHPADDLRAIRLRSPTPSPSPSPEPSPAPSPQSPPAPSPPSSPLTASTTHEGGPFKCEMCALEFPRRDALLLHVPVHI</sequence>
<protein>
    <submittedName>
        <fullName evidence="1">Uncharacterized protein</fullName>
    </submittedName>
</protein>
<keyword evidence="2" id="KW-1185">Reference proteome</keyword>
<reference evidence="1 2" key="1">
    <citation type="journal article" date="2022" name="Genome Biol. Evol.">
        <title>The Spruce Budworm Genome: Reconstructing the Evolutionary History of Antifreeze Proteins.</title>
        <authorList>
            <person name="Beliveau C."/>
            <person name="Gagne P."/>
            <person name="Picq S."/>
            <person name="Vernygora O."/>
            <person name="Keeling C.I."/>
            <person name="Pinkney K."/>
            <person name="Doucet D."/>
            <person name="Wen F."/>
            <person name="Johnston J.S."/>
            <person name="Maaroufi H."/>
            <person name="Boyle B."/>
            <person name="Laroche J."/>
            <person name="Dewar K."/>
            <person name="Juretic N."/>
            <person name="Blackburn G."/>
            <person name="Nisole A."/>
            <person name="Brunet B."/>
            <person name="Brandao M."/>
            <person name="Lumley L."/>
            <person name="Duan J."/>
            <person name="Quan G."/>
            <person name="Lucarotti C.J."/>
            <person name="Roe A.D."/>
            <person name="Sperling F.A.H."/>
            <person name="Levesque R.C."/>
            <person name="Cusson M."/>
        </authorList>
    </citation>
    <scope>NUCLEOTIDE SEQUENCE [LARGE SCALE GENOMIC DNA]</scope>
    <source>
        <strain evidence="1">Glfc:IPQL:Cfum</strain>
    </source>
</reference>